<dbReference type="GO" id="GO:0005886">
    <property type="term" value="C:plasma membrane"/>
    <property type="evidence" value="ECO:0007669"/>
    <property type="project" value="UniProtKB-SubCell"/>
</dbReference>
<feature type="transmembrane region" description="Helical" evidence="4">
    <location>
        <begin position="209"/>
        <end position="227"/>
    </location>
</feature>
<protein>
    <recommendedName>
        <fullName evidence="7">4Fe-4S binding protein</fullName>
    </recommendedName>
</protein>
<evidence type="ECO:0000256" key="4">
    <source>
        <dbReference type="SAM" id="Phobius"/>
    </source>
</evidence>
<dbReference type="KEGG" id="asul:DFR86_04555"/>
<dbReference type="PANTHER" id="PTHR30224:SF4">
    <property type="entry name" value="ELECTRON TRANSPORT PROTEIN YCCM-RELATED"/>
    <property type="match status" value="1"/>
</dbReference>
<evidence type="ECO:0000256" key="2">
    <source>
        <dbReference type="ARBA" id="ARBA00022475"/>
    </source>
</evidence>
<sequence>MESVVYRSKIKRISNFKLKLNLGFLFGSIVSGLLLWLGIIIKNIFLVEFNVLFFTTFLTVIFINLILDKLYRGMGNDWIYVESQKKINYVSRCEHRESLFQSKIISKLFKKNWIHFMIIIPSFIFFYVIMVAGLIGNEKLDATGISLINIAPDLSWFFWFPLLWLLTWIANGRVWCQTCPFSGQAEWVQRRHPWKVISKKIGLKLRWPLKYSTILYSAVGFSVLTWVEEFYNIGGPGIPLLTSVVLIYIAVLEMGIALLFQDRTFCRTLCPLSAPLGITTTISPLGTFAAKDSNVCRKCVTKDCMKGNDKSHGCPWFASPVGTSSSPFCGLASDCYKACPHGNIDWPVKRFPWIDGLLTSRKRYDIAISVLILLGVVFFQFFNALPIYTIIDDFLNHATGWISIANQLGPGLSKYGWSTTGYPNPLDYAFLNAVPFFVVIPVAKATGRYKLAFTSISYSLIPIFAATILSRNLPKFLGGTLLILNEITNPIGNGIHNSEIYSTFWGSFLHSLGSNPLQATAEWWVLLIMEGVEIFGIYLSLRAAKELSNIDGIDKKFYYIPILILGIAFIVITYWMSSPNSPLLPFYNRYLGNLLYNPLQAQPPF</sequence>
<keyword evidence="3 4" id="KW-0472">Membrane</keyword>
<feature type="transmembrane region" description="Helical" evidence="4">
    <location>
        <begin position="523"/>
        <end position="544"/>
    </location>
</feature>
<dbReference type="AlphaFoldDB" id="A0A2U9ILG9"/>
<dbReference type="EMBL" id="CP029288">
    <property type="protein sequence ID" value="AWR96899.1"/>
    <property type="molecule type" value="Genomic_DNA"/>
</dbReference>
<evidence type="ECO:0008006" key="7">
    <source>
        <dbReference type="Google" id="ProtNLM"/>
    </source>
</evidence>
<feature type="transmembrane region" description="Helical" evidence="4">
    <location>
        <begin position="556"/>
        <end position="576"/>
    </location>
</feature>
<reference evidence="5 6" key="1">
    <citation type="submission" date="2018-05" db="EMBL/GenBank/DDBJ databases">
        <title>Complete Genome Sequences of Extremely Thermoacidophilic, Metal-Mobilizing Type-Strain Members of the Archaeal Family Sulfolobaceae: Acidianus brierleyi DSM-1651T, Acidianus sulfidivorans DSM-18786T, Metallosphaera hakonensis DSM-7519T, and Metallosphaera prunae DSM-10039T.</title>
        <authorList>
            <person name="Counts J.A."/>
            <person name="Kelly R.M."/>
        </authorList>
    </citation>
    <scope>NUCLEOTIDE SEQUENCE [LARGE SCALE GENOMIC DNA]</scope>
    <source>
        <strain evidence="5 6">JP7</strain>
    </source>
</reference>
<feature type="transmembrane region" description="Helical" evidence="4">
    <location>
        <begin position="426"/>
        <end position="444"/>
    </location>
</feature>
<keyword evidence="6" id="KW-1185">Reference proteome</keyword>
<organism evidence="5 6">
    <name type="scientific">Acidianus sulfidivorans JP7</name>
    <dbReference type="NCBI Taxonomy" id="619593"/>
    <lineage>
        <taxon>Archaea</taxon>
        <taxon>Thermoproteota</taxon>
        <taxon>Thermoprotei</taxon>
        <taxon>Sulfolobales</taxon>
        <taxon>Sulfolobaceae</taxon>
        <taxon>Acidianus</taxon>
    </lineage>
</organism>
<keyword evidence="4" id="KW-1133">Transmembrane helix</keyword>
<feature type="transmembrane region" description="Helical" evidence="4">
    <location>
        <begin position="20"/>
        <end position="41"/>
    </location>
</feature>
<keyword evidence="2" id="KW-1003">Cell membrane</keyword>
<dbReference type="OrthoDB" id="23833at2157"/>
<name>A0A2U9ILG9_9CREN</name>
<feature type="transmembrane region" description="Helical" evidence="4">
    <location>
        <begin position="451"/>
        <end position="469"/>
    </location>
</feature>
<dbReference type="InterPro" id="IPR052378">
    <property type="entry name" value="NosR_regulator"/>
</dbReference>
<feature type="transmembrane region" description="Helical" evidence="4">
    <location>
        <begin position="113"/>
        <end position="136"/>
    </location>
</feature>
<dbReference type="GeneID" id="36837214"/>
<feature type="transmembrane region" description="Helical" evidence="4">
    <location>
        <begin position="239"/>
        <end position="260"/>
    </location>
</feature>
<keyword evidence="4" id="KW-0812">Transmembrane</keyword>
<feature type="transmembrane region" description="Helical" evidence="4">
    <location>
        <begin position="156"/>
        <end position="176"/>
    </location>
</feature>
<dbReference type="RefSeq" id="WP_110379789.1">
    <property type="nucleotide sequence ID" value="NZ_CP029288.2"/>
</dbReference>
<evidence type="ECO:0000256" key="1">
    <source>
        <dbReference type="ARBA" id="ARBA00004236"/>
    </source>
</evidence>
<proteinExistence type="predicted"/>
<evidence type="ECO:0000313" key="5">
    <source>
        <dbReference type="EMBL" id="AWR96899.1"/>
    </source>
</evidence>
<accession>A0A2U9ILG9</accession>
<feature type="transmembrane region" description="Helical" evidence="4">
    <location>
        <begin position="366"/>
        <end position="391"/>
    </location>
</feature>
<feature type="transmembrane region" description="Helical" evidence="4">
    <location>
        <begin position="47"/>
        <end position="67"/>
    </location>
</feature>
<comment type="subcellular location">
    <subcellularLocation>
        <location evidence="1">Cell membrane</location>
    </subcellularLocation>
</comment>
<evidence type="ECO:0000313" key="6">
    <source>
        <dbReference type="Proteomes" id="UP000248410"/>
    </source>
</evidence>
<dbReference type="PANTHER" id="PTHR30224">
    <property type="entry name" value="ELECTRON TRANSPORT PROTEIN"/>
    <property type="match status" value="1"/>
</dbReference>
<evidence type="ECO:0000256" key="3">
    <source>
        <dbReference type="ARBA" id="ARBA00023136"/>
    </source>
</evidence>
<dbReference type="Proteomes" id="UP000248410">
    <property type="component" value="Chromosome"/>
</dbReference>
<gene>
    <name evidence="5" type="ORF">DFR86_04555</name>
</gene>